<protein>
    <submittedName>
        <fullName evidence="1">Octanoyltransferase</fullName>
    </submittedName>
</protein>
<name>A0ABR3KD87_TRISP</name>
<gene>
    <name evidence="1" type="ORF">TSPI_04265</name>
</gene>
<dbReference type="Proteomes" id="UP001558632">
    <property type="component" value="Unassembled WGS sequence"/>
</dbReference>
<organism evidence="1 2">
    <name type="scientific">Trichinella spiralis</name>
    <name type="common">Trichina worm</name>
    <dbReference type="NCBI Taxonomy" id="6334"/>
    <lineage>
        <taxon>Eukaryota</taxon>
        <taxon>Metazoa</taxon>
        <taxon>Ecdysozoa</taxon>
        <taxon>Nematoda</taxon>
        <taxon>Enoplea</taxon>
        <taxon>Dorylaimia</taxon>
        <taxon>Trichinellida</taxon>
        <taxon>Trichinellidae</taxon>
        <taxon>Trichinella</taxon>
    </lineage>
</organism>
<proteinExistence type="predicted"/>
<sequence length="166" mass="18216">MVGQENDRVFDWSAAGVSSQSGESAPAHGWVTTTRSVSFRPENPPPPDWKLVLPSLRRAGSSTTSLATGLVISAVEVRSRAWEEFRHHSEGASHARDVVLQYQDGVIRFRSPSQNGQTCWKDVTNAAADYVTLPRSLLLTLLDSFRVPPSLFPRPDSSSPEIQTIS</sequence>
<accession>A0ABR3KD87</accession>
<keyword evidence="2" id="KW-1185">Reference proteome</keyword>
<dbReference type="EMBL" id="JBEUSY010000377">
    <property type="protein sequence ID" value="KAL1235352.1"/>
    <property type="molecule type" value="Genomic_DNA"/>
</dbReference>
<comment type="caution">
    <text evidence="1">The sequence shown here is derived from an EMBL/GenBank/DDBJ whole genome shotgun (WGS) entry which is preliminary data.</text>
</comment>
<reference evidence="1 2" key="1">
    <citation type="submission" date="2024-07" db="EMBL/GenBank/DDBJ databases">
        <title>Enhanced genomic and transcriptomic resources for Trichinella pseudospiralis and T. spiralis underpin the discovery of pronounced molecular differences between stages and species.</title>
        <authorList>
            <person name="Pasi K.K."/>
            <person name="La Rosa G."/>
            <person name="Gomez-Morales M.A."/>
            <person name="Tosini F."/>
            <person name="Sumanam S."/>
            <person name="Young N.D."/>
            <person name="Chang B.C."/>
            <person name="Robin G.B."/>
        </authorList>
    </citation>
    <scope>NUCLEOTIDE SEQUENCE [LARGE SCALE GENOMIC DNA]</scope>
    <source>
        <strain evidence="1">ISS534</strain>
    </source>
</reference>
<evidence type="ECO:0000313" key="1">
    <source>
        <dbReference type="EMBL" id="KAL1235352.1"/>
    </source>
</evidence>
<evidence type="ECO:0000313" key="2">
    <source>
        <dbReference type="Proteomes" id="UP001558632"/>
    </source>
</evidence>